<proteinExistence type="predicted"/>
<feature type="region of interest" description="Disordered" evidence="1">
    <location>
        <begin position="1"/>
        <end position="25"/>
    </location>
</feature>
<evidence type="ECO:0000313" key="4">
    <source>
        <dbReference type="Proteomes" id="UP001501442"/>
    </source>
</evidence>
<protein>
    <recommendedName>
        <fullName evidence="2">Pyridoxamine 5'-phosphate oxidase N-terminal domain-containing protein</fullName>
    </recommendedName>
</protein>
<comment type="caution">
    <text evidence="3">The sequence shown here is derived from an EMBL/GenBank/DDBJ whole genome shotgun (WGS) entry which is preliminary data.</text>
</comment>
<dbReference type="InterPro" id="IPR012349">
    <property type="entry name" value="Split_barrel_FMN-bd"/>
</dbReference>
<dbReference type="InterPro" id="IPR011576">
    <property type="entry name" value="Pyridox_Oxase_N"/>
</dbReference>
<organism evidence="3 4">
    <name type="scientific">Actinoallomurus vinaceus</name>
    <dbReference type="NCBI Taxonomy" id="1080074"/>
    <lineage>
        <taxon>Bacteria</taxon>
        <taxon>Bacillati</taxon>
        <taxon>Actinomycetota</taxon>
        <taxon>Actinomycetes</taxon>
        <taxon>Streptosporangiales</taxon>
        <taxon>Thermomonosporaceae</taxon>
        <taxon>Actinoallomurus</taxon>
    </lineage>
</organism>
<keyword evidence="4" id="KW-1185">Reference proteome</keyword>
<dbReference type="EMBL" id="BAABHK010000024">
    <property type="protein sequence ID" value="GAA4638880.1"/>
    <property type="molecule type" value="Genomic_DNA"/>
</dbReference>
<feature type="domain" description="Pyridoxamine 5'-phosphate oxidase N-terminal" evidence="2">
    <location>
        <begin position="32"/>
        <end position="142"/>
    </location>
</feature>
<dbReference type="Proteomes" id="UP001501442">
    <property type="component" value="Unassembled WGS sequence"/>
</dbReference>
<gene>
    <name evidence="3" type="ORF">GCM10023196_098340</name>
</gene>
<dbReference type="Gene3D" id="2.30.110.10">
    <property type="entry name" value="Electron Transport, Fmn-binding Protein, Chain A"/>
    <property type="match status" value="1"/>
</dbReference>
<evidence type="ECO:0000313" key="3">
    <source>
        <dbReference type="EMBL" id="GAA4638880.1"/>
    </source>
</evidence>
<dbReference type="Pfam" id="PF01243">
    <property type="entry name" value="PNPOx_N"/>
    <property type="match status" value="1"/>
</dbReference>
<accession>A0ABP8US92</accession>
<evidence type="ECO:0000256" key="1">
    <source>
        <dbReference type="SAM" id="MobiDB-lite"/>
    </source>
</evidence>
<evidence type="ECO:0000259" key="2">
    <source>
        <dbReference type="Pfam" id="PF01243"/>
    </source>
</evidence>
<sequence>MSPLRGETAPPRGLTGTPARPADRRRADVLRVFETARNAWLATGGKEGAHLVPLGCAWDGARLVMATKENSRTVRNLREDPRARLAFGSPTDVVLVDGDVELLDAGDVPPESRAALDALPIDPRKVPGRVCLLLTLRRVQAWRGLEEMPDRTLMADGRWRA</sequence>
<dbReference type="SUPFAM" id="SSF50475">
    <property type="entry name" value="FMN-binding split barrel"/>
    <property type="match status" value="1"/>
</dbReference>
<dbReference type="RefSeq" id="WP_345442442.1">
    <property type="nucleotide sequence ID" value="NZ_BAABHK010000024.1"/>
</dbReference>
<reference evidence="4" key="1">
    <citation type="journal article" date="2019" name="Int. J. Syst. Evol. Microbiol.">
        <title>The Global Catalogue of Microorganisms (GCM) 10K type strain sequencing project: providing services to taxonomists for standard genome sequencing and annotation.</title>
        <authorList>
            <consortium name="The Broad Institute Genomics Platform"/>
            <consortium name="The Broad Institute Genome Sequencing Center for Infectious Disease"/>
            <person name="Wu L."/>
            <person name="Ma J."/>
        </authorList>
    </citation>
    <scope>NUCLEOTIDE SEQUENCE [LARGE SCALE GENOMIC DNA]</scope>
    <source>
        <strain evidence="4">JCM 17939</strain>
    </source>
</reference>
<name>A0ABP8US92_9ACTN</name>